<dbReference type="InterPro" id="IPR001296">
    <property type="entry name" value="Glyco_trans_1"/>
</dbReference>
<comment type="caution">
    <text evidence="3">The sequence shown here is derived from an EMBL/GenBank/DDBJ whole genome shotgun (WGS) entry which is preliminary data.</text>
</comment>
<dbReference type="Pfam" id="PF00534">
    <property type="entry name" value="Glycos_transf_1"/>
    <property type="match status" value="1"/>
</dbReference>
<reference evidence="3" key="1">
    <citation type="journal article" date="2020" name="mSystems">
        <title>Genome- and Community-Level Interaction Insights into Carbon Utilization and Element Cycling Functions of Hydrothermarchaeota in Hydrothermal Sediment.</title>
        <authorList>
            <person name="Zhou Z."/>
            <person name="Liu Y."/>
            <person name="Xu W."/>
            <person name="Pan J."/>
            <person name="Luo Z.H."/>
            <person name="Li M."/>
        </authorList>
    </citation>
    <scope>NUCLEOTIDE SEQUENCE [LARGE SCALE GENOMIC DNA]</scope>
    <source>
        <strain evidence="3">HyVt-535</strain>
    </source>
</reference>
<dbReference type="InterPro" id="IPR028098">
    <property type="entry name" value="Glyco_trans_4-like_N"/>
</dbReference>
<dbReference type="Gene3D" id="3.40.50.2000">
    <property type="entry name" value="Glycogen Phosphorylase B"/>
    <property type="match status" value="2"/>
</dbReference>
<organism evidence="3">
    <name type="scientific">Thiolapillus brandeum</name>
    <dbReference type="NCBI Taxonomy" id="1076588"/>
    <lineage>
        <taxon>Bacteria</taxon>
        <taxon>Pseudomonadati</taxon>
        <taxon>Pseudomonadota</taxon>
        <taxon>Gammaproteobacteria</taxon>
        <taxon>Chromatiales</taxon>
        <taxon>Sedimenticolaceae</taxon>
        <taxon>Thiolapillus</taxon>
    </lineage>
</organism>
<dbReference type="GO" id="GO:0016757">
    <property type="term" value="F:glycosyltransferase activity"/>
    <property type="evidence" value="ECO:0007669"/>
    <property type="project" value="InterPro"/>
</dbReference>
<feature type="domain" description="Glycosyltransferase subfamily 4-like N-terminal" evidence="2">
    <location>
        <begin position="14"/>
        <end position="173"/>
    </location>
</feature>
<feature type="domain" description="Glycosyl transferase family 1" evidence="1">
    <location>
        <begin position="184"/>
        <end position="348"/>
    </location>
</feature>
<evidence type="ECO:0000259" key="2">
    <source>
        <dbReference type="Pfam" id="PF13439"/>
    </source>
</evidence>
<name>A0A7C5IYP0_9GAMM</name>
<sequence length="369" mass="42042">MKLAFVAFKYFPHGGMQNNLLRMARECAARGHQVHVYTMSWGGERPEGVEVHLLPQEATTNHARYRAFHRALQRELEAEGIDRVVGFNRLPGLDFYYAADPCLRERLSRQYRFPVAWLPRYRQFLAWEAAVFGRERRTRILLVSARQKAAFQRHYGTPDERFFELPPGIQPDRKAGPDAGRLRSEARREFGIREEEHWILCIGSGFRTKGLDRSLKALAALPEPLRRRTRLLALGTDKAAPFERLARRLGVADRFRILPGRDDIPRILQGGDLLLHPAYHENTGNILLEAAIAGLPVLTTSVCGYAHYIEEAQCGRVLPEPFSQAALDAALAEMLVSPERARWRTNGIRFGEEADIYGRIPHAVEFILS</sequence>
<dbReference type="GO" id="GO:1901135">
    <property type="term" value="P:carbohydrate derivative metabolic process"/>
    <property type="evidence" value="ECO:0007669"/>
    <property type="project" value="UniProtKB-ARBA"/>
</dbReference>
<evidence type="ECO:0000313" key="3">
    <source>
        <dbReference type="EMBL" id="HHH13392.1"/>
    </source>
</evidence>
<proteinExistence type="predicted"/>
<dbReference type="SUPFAM" id="SSF53756">
    <property type="entry name" value="UDP-Glycosyltransferase/glycogen phosphorylase"/>
    <property type="match status" value="1"/>
</dbReference>
<dbReference type="Proteomes" id="UP000886100">
    <property type="component" value="Unassembled WGS sequence"/>
</dbReference>
<evidence type="ECO:0000259" key="1">
    <source>
        <dbReference type="Pfam" id="PF00534"/>
    </source>
</evidence>
<dbReference type="PANTHER" id="PTHR12526:SF641">
    <property type="entry name" value="LIPOPOLYSACCHARIDE CORE BIOSYNTHESIS PROTEIN RFAG"/>
    <property type="match status" value="1"/>
</dbReference>
<dbReference type="Pfam" id="PF13439">
    <property type="entry name" value="Glyco_transf_4"/>
    <property type="match status" value="1"/>
</dbReference>
<gene>
    <name evidence="3" type="ORF">ENJ98_04080</name>
</gene>
<dbReference type="EMBL" id="DROM01000251">
    <property type="protein sequence ID" value="HHH13392.1"/>
    <property type="molecule type" value="Genomic_DNA"/>
</dbReference>
<dbReference type="AlphaFoldDB" id="A0A7C5IYP0"/>
<protein>
    <submittedName>
        <fullName evidence="3">Glycosyltransferase</fullName>
    </submittedName>
</protein>
<dbReference type="PANTHER" id="PTHR12526">
    <property type="entry name" value="GLYCOSYLTRANSFERASE"/>
    <property type="match status" value="1"/>
</dbReference>
<accession>A0A7C5IYP0</accession>
<dbReference type="CDD" id="cd03801">
    <property type="entry name" value="GT4_PimA-like"/>
    <property type="match status" value="1"/>
</dbReference>